<dbReference type="EMBL" id="JAMKFB020000002">
    <property type="protein sequence ID" value="KAL0199623.1"/>
    <property type="molecule type" value="Genomic_DNA"/>
</dbReference>
<protein>
    <submittedName>
        <fullName evidence="1">Uncharacterized protein</fullName>
    </submittedName>
</protein>
<name>A0ABD0RP70_CIRMR</name>
<reference evidence="1 2" key="1">
    <citation type="submission" date="2024-05" db="EMBL/GenBank/DDBJ databases">
        <title>Genome sequencing and assembly of Indian major carp, Cirrhinus mrigala (Hamilton, 1822).</title>
        <authorList>
            <person name="Mohindra V."/>
            <person name="Chowdhury L.M."/>
            <person name="Lal K."/>
            <person name="Jena J.K."/>
        </authorList>
    </citation>
    <scope>NUCLEOTIDE SEQUENCE [LARGE SCALE GENOMIC DNA]</scope>
    <source>
        <strain evidence="1">CM1030</strain>
        <tissue evidence="1">Blood</tissue>
    </source>
</reference>
<evidence type="ECO:0000313" key="2">
    <source>
        <dbReference type="Proteomes" id="UP001529510"/>
    </source>
</evidence>
<dbReference type="AlphaFoldDB" id="A0ABD0RP70"/>
<keyword evidence="2" id="KW-1185">Reference proteome</keyword>
<evidence type="ECO:0000313" key="1">
    <source>
        <dbReference type="EMBL" id="KAL0199623.1"/>
    </source>
</evidence>
<organism evidence="1 2">
    <name type="scientific">Cirrhinus mrigala</name>
    <name type="common">Mrigala</name>
    <dbReference type="NCBI Taxonomy" id="683832"/>
    <lineage>
        <taxon>Eukaryota</taxon>
        <taxon>Metazoa</taxon>
        <taxon>Chordata</taxon>
        <taxon>Craniata</taxon>
        <taxon>Vertebrata</taxon>
        <taxon>Euteleostomi</taxon>
        <taxon>Actinopterygii</taxon>
        <taxon>Neopterygii</taxon>
        <taxon>Teleostei</taxon>
        <taxon>Ostariophysi</taxon>
        <taxon>Cypriniformes</taxon>
        <taxon>Cyprinidae</taxon>
        <taxon>Labeoninae</taxon>
        <taxon>Labeonini</taxon>
        <taxon>Cirrhinus</taxon>
    </lineage>
</organism>
<dbReference type="InterPro" id="IPR008974">
    <property type="entry name" value="TRAF-like"/>
</dbReference>
<gene>
    <name evidence="1" type="ORF">M9458_002810</name>
</gene>
<dbReference type="Proteomes" id="UP001529510">
    <property type="component" value="Unassembled WGS sequence"/>
</dbReference>
<comment type="caution">
    <text evidence="1">The sequence shown here is derived from an EMBL/GenBank/DDBJ whole genome shotgun (WGS) entry which is preliminary data.</text>
</comment>
<sequence length="101" mass="10999">MFLSDQGFTSNSLTESCGNMGIIDLLLTFSLGTDDFFWDDPRKVGVKVTEGDGSEYFRGPGAGTAVFLTQARALSRDFIKGGDAIFLLTMEGEEHTAVHNR</sequence>
<dbReference type="Gene3D" id="2.60.210.10">
    <property type="entry name" value="Apoptosis, Tumor Necrosis Factor Receptor Associated Protein 2, Chain A"/>
    <property type="match status" value="1"/>
</dbReference>
<accession>A0ABD0RP70</accession>
<proteinExistence type="predicted"/>